<dbReference type="KEGG" id="gba:J421_1453"/>
<evidence type="ECO:0000256" key="3">
    <source>
        <dbReference type="ARBA" id="ARBA00023235"/>
    </source>
</evidence>
<gene>
    <name evidence="6" type="ORF">J421_1453</name>
</gene>
<dbReference type="eggNOG" id="COG0652">
    <property type="taxonomic scope" value="Bacteria"/>
</dbReference>
<feature type="chain" id="PRO_5004794904" description="peptidylprolyl isomerase" evidence="4">
    <location>
        <begin position="24"/>
        <end position="224"/>
    </location>
</feature>
<keyword evidence="3 6" id="KW-0413">Isomerase</keyword>
<evidence type="ECO:0000256" key="2">
    <source>
        <dbReference type="ARBA" id="ARBA00023110"/>
    </source>
</evidence>
<dbReference type="PROSITE" id="PS50072">
    <property type="entry name" value="CSA_PPIASE_2"/>
    <property type="match status" value="1"/>
</dbReference>
<evidence type="ECO:0000313" key="7">
    <source>
        <dbReference type="Proteomes" id="UP000019151"/>
    </source>
</evidence>
<dbReference type="RefSeq" id="WP_025410508.1">
    <property type="nucleotide sequence ID" value="NZ_CP007128.1"/>
</dbReference>
<dbReference type="EMBL" id="CP007128">
    <property type="protein sequence ID" value="AHG88990.1"/>
    <property type="molecule type" value="Genomic_DNA"/>
</dbReference>
<feature type="signal peptide" evidence="4">
    <location>
        <begin position="1"/>
        <end position="23"/>
    </location>
</feature>
<evidence type="ECO:0000256" key="4">
    <source>
        <dbReference type="SAM" id="SignalP"/>
    </source>
</evidence>
<accession>W0RF74</accession>
<dbReference type="PROSITE" id="PS51257">
    <property type="entry name" value="PROKAR_LIPOPROTEIN"/>
    <property type="match status" value="1"/>
</dbReference>
<dbReference type="OrthoDB" id="9807797at2"/>
<dbReference type="InterPro" id="IPR002130">
    <property type="entry name" value="Cyclophilin-type_PPIase_dom"/>
</dbReference>
<dbReference type="InterPro" id="IPR029000">
    <property type="entry name" value="Cyclophilin-like_dom_sf"/>
</dbReference>
<proteinExistence type="predicted"/>
<dbReference type="Pfam" id="PF00160">
    <property type="entry name" value="Pro_isomerase"/>
    <property type="match status" value="1"/>
</dbReference>
<protein>
    <recommendedName>
        <fullName evidence="1">peptidylprolyl isomerase</fullName>
        <ecNumber evidence="1">5.2.1.8</ecNumber>
    </recommendedName>
</protein>
<feature type="domain" description="PPIase cyclophilin-type" evidence="5">
    <location>
        <begin position="53"/>
        <end position="174"/>
    </location>
</feature>
<dbReference type="SUPFAM" id="SSF50891">
    <property type="entry name" value="Cyclophilin-like"/>
    <property type="match status" value="1"/>
</dbReference>
<dbReference type="STRING" id="861299.J421_1453"/>
<dbReference type="EC" id="5.2.1.8" evidence="1"/>
<sequence>MRPPALLTRVAAAAALAFAAACAGTSPLLKPNARAERLAAPDTFVVRFTTTRGPFDVQFIRAWAPHGADRVYYLVRNRYYDGVRFFRVLPGFVAQFGESGDPRVAKLWDVRTIPDDPVRQSNTRGMVTFATAGPNTRTTQLFVNYSSNNTRLDKLGFAPLGRVMDGGMRVVDSLYAGYGEGPPKGKGPDQDRMAAEGDRYLQRNYPKLDWIRSARVVHEGRRRR</sequence>
<dbReference type="InterPro" id="IPR044665">
    <property type="entry name" value="E_coli_cyclophilin_A-like"/>
</dbReference>
<evidence type="ECO:0000259" key="5">
    <source>
        <dbReference type="PROSITE" id="PS50072"/>
    </source>
</evidence>
<dbReference type="HOGENOM" id="CLU_082529_0_0_0"/>
<name>W0RF74_9BACT</name>
<dbReference type="PANTHER" id="PTHR43246">
    <property type="entry name" value="PEPTIDYL-PROLYL CIS-TRANS ISOMERASE CYP38, CHLOROPLASTIC"/>
    <property type="match status" value="1"/>
</dbReference>
<evidence type="ECO:0000313" key="6">
    <source>
        <dbReference type="EMBL" id="AHG88990.1"/>
    </source>
</evidence>
<keyword evidence="7" id="KW-1185">Reference proteome</keyword>
<dbReference type="Proteomes" id="UP000019151">
    <property type="component" value="Chromosome"/>
</dbReference>
<dbReference type="AlphaFoldDB" id="W0RF74"/>
<dbReference type="Gene3D" id="2.40.100.10">
    <property type="entry name" value="Cyclophilin-like"/>
    <property type="match status" value="1"/>
</dbReference>
<dbReference type="InParanoid" id="W0RF74"/>
<keyword evidence="2" id="KW-0697">Rotamase</keyword>
<evidence type="ECO:0000256" key="1">
    <source>
        <dbReference type="ARBA" id="ARBA00013194"/>
    </source>
</evidence>
<reference evidence="6 7" key="1">
    <citation type="journal article" date="2014" name="Genome Announc.">
        <title>Genome Sequence and Methylome of Soil Bacterium Gemmatirosa kalamazoonensis KBS708T, a Member of the Rarely Cultivated Gemmatimonadetes Phylum.</title>
        <authorList>
            <person name="Debruyn J.M."/>
            <person name="Radosevich M."/>
            <person name="Wommack K.E."/>
            <person name="Polson S.W."/>
            <person name="Hauser L.J."/>
            <person name="Fawaz M.N."/>
            <person name="Korlach J."/>
            <person name="Tsai Y.C."/>
        </authorList>
    </citation>
    <scope>NUCLEOTIDE SEQUENCE [LARGE SCALE GENOMIC DNA]</scope>
    <source>
        <strain evidence="6 7">KBS708</strain>
    </source>
</reference>
<organism evidence="6 7">
    <name type="scientific">Gemmatirosa kalamazoonensis</name>
    <dbReference type="NCBI Taxonomy" id="861299"/>
    <lineage>
        <taxon>Bacteria</taxon>
        <taxon>Pseudomonadati</taxon>
        <taxon>Gemmatimonadota</taxon>
        <taxon>Gemmatimonadia</taxon>
        <taxon>Gemmatimonadales</taxon>
        <taxon>Gemmatimonadaceae</taxon>
        <taxon>Gemmatirosa</taxon>
    </lineage>
</organism>
<keyword evidence="4" id="KW-0732">Signal</keyword>
<dbReference type="GO" id="GO:0003755">
    <property type="term" value="F:peptidyl-prolyl cis-trans isomerase activity"/>
    <property type="evidence" value="ECO:0007669"/>
    <property type="project" value="UniProtKB-KW"/>
</dbReference>